<sequence>MWEGSKELKSSKQAINTRGWAIDTSFRCSTKEGNLSERPRERRTDIISTATATDTSRARDLLVMLIQLSVVKLARRYRPLTTLHQRPEREEKGARRATHERTSHTKV</sequence>
<protein>
    <submittedName>
        <fullName evidence="2">Uncharacterized protein</fullName>
    </submittedName>
</protein>
<dbReference type="Proteomes" id="UP000037904">
    <property type="component" value="Unassembled WGS sequence"/>
</dbReference>
<feature type="compositionally biased region" description="Basic and acidic residues" evidence="1">
    <location>
        <begin position="85"/>
        <end position="107"/>
    </location>
</feature>
<organism evidence="2 3">
    <name type="scientific">Fusarium langsethiae</name>
    <dbReference type="NCBI Taxonomy" id="179993"/>
    <lineage>
        <taxon>Eukaryota</taxon>
        <taxon>Fungi</taxon>
        <taxon>Dikarya</taxon>
        <taxon>Ascomycota</taxon>
        <taxon>Pezizomycotina</taxon>
        <taxon>Sordariomycetes</taxon>
        <taxon>Hypocreomycetidae</taxon>
        <taxon>Hypocreales</taxon>
        <taxon>Nectriaceae</taxon>
        <taxon>Fusarium</taxon>
    </lineage>
</organism>
<proteinExistence type="predicted"/>
<accession>A0A0M9F550</accession>
<comment type="caution">
    <text evidence="2">The sequence shown here is derived from an EMBL/GenBank/DDBJ whole genome shotgun (WGS) entry which is preliminary data.</text>
</comment>
<feature type="region of interest" description="Disordered" evidence="1">
    <location>
        <begin position="79"/>
        <end position="107"/>
    </location>
</feature>
<dbReference type="AlphaFoldDB" id="A0A0M9F550"/>
<gene>
    <name evidence="2" type="ORF">FLAG1_00810</name>
</gene>
<dbReference type="EMBL" id="JXCE01000006">
    <property type="protein sequence ID" value="KPA46192.1"/>
    <property type="molecule type" value="Genomic_DNA"/>
</dbReference>
<evidence type="ECO:0000313" key="3">
    <source>
        <dbReference type="Proteomes" id="UP000037904"/>
    </source>
</evidence>
<feature type="region of interest" description="Disordered" evidence="1">
    <location>
        <begin position="30"/>
        <end position="49"/>
    </location>
</feature>
<evidence type="ECO:0000256" key="1">
    <source>
        <dbReference type="SAM" id="MobiDB-lite"/>
    </source>
</evidence>
<keyword evidence="3" id="KW-1185">Reference proteome</keyword>
<evidence type="ECO:0000313" key="2">
    <source>
        <dbReference type="EMBL" id="KPA46192.1"/>
    </source>
</evidence>
<feature type="compositionally biased region" description="Basic and acidic residues" evidence="1">
    <location>
        <begin position="34"/>
        <end position="45"/>
    </location>
</feature>
<reference evidence="2 3" key="1">
    <citation type="submission" date="2015-04" db="EMBL/GenBank/DDBJ databases">
        <title>The draft genome sequence of Fusarium langsethiae, a T-2/HT-2 mycotoxin producer.</title>
        <authorList>
            <person name="Lysoe E."/>
            <person name="Divon H.H."/>
            <person name="Terzi V."/>
            <person name="Orru L."/>
            <person name="Lamontanara A."/>
            <person name="Kolseth A.-K."/>
            <person name="Frandsen R.J."/>
            <person name="Nielsen K."/>
            <person name="Thrane U."/>
        </authorList>
    </citation>
    <scope>NUCLEOTIDE SEQUENCE [LARGE SCALE GENOMIC DNA]</scope>
    <source>
        <strain evidence="2 3">Fl201059</strain>
    </source>
</reference>
<name>A0A0M9F550_FUSLA</name>